<evidence type="ECO:0000256" key="2">
    <source>
        <dbReference type="ARBA" id="ARBA00022448"/>
    </source>
</evidence>
<dbReference type="InterPro" id="IPR036259">
    <property type="entry name" value="MFS_trans_sf"/>
</dbReference>
<dbReference type="InterPro" id="IPR005279">
    <property type="entry name" value="Dipep/tripep_permease"/>
</dbReference>
<dbReference type="CDD" id="cd17346">
    <property type="entry name" value="MFS_DtpA_like"/>
    <property type="match status" value="1"/>
</dbReference>
<keyword evidence="6 8" id="KW-1133">Transmembrane helix</keyword>
<evidence type="ECO:0000256" key="8">
    <source>
        <dbReference type="SAM" id="Phobius"/>
    </source>
</evidence>
<proteinExistence type="predicted"/>
<keyword evidence="3" id="KW-1003">Cell membrane</keyword>
<dbReference type="GO" id="GO:1904680">
    <property type="term" value="F:peptide transmembrane transporter activity"/>
    <property type="evidence" value="ECO:0007669"/>
    <property type="project" value="InterPro"/>
</dbReference>
<organism evidence="9 10">
    <name type="scientific">Asticcacaulis endophyticus</name>
    <dbReference type="NCBI Taxonomy" id="1395890"/>
    <lineage>
        <taxon>Bacteria</taxon>
        <taxon>Pseudomonadati</taxon>
        <taxon>Pseudomonadota</taxon>
        <taxon>Alphaproteobacteria</taxon>
        <taxon>Caulobacterales</taxon>
        <taxon>Caulobacteraceae</taxon>
        <taxon>Asticcacaulis</taxon>
    </lineage>
</organism>
<name>A0A918UVZ8_9CAUL</name>
<comment type="caution">
    <text evidence="9">The sequence shown here is derived from an EMBL/GenBank/DDBJ whole genome shotgun (WGS) entry which is preliminary data.</text>
</comment>
<dbReference type="NCBIfam" id="TIGR00924">
    <property type="entry name" value="yjdL_sub1_fam"/>
    <property type="match status" value="1"/>
</dbReference>
<feature type="transmembrane region" description="Helical" evidence="8">
    <location>
        <begin position="196"/>
        <end position="216"/>
    </location>
</feature>
<evidence type="ECO:0000256" key="4">
    <source>
        <dbReference type="ARBA" id="ARBA00022692"/>
    </source>
</evidence>
<reference evidence="9" key="1">
    <citation type="journal article" date="2014" name="Int. J. Syst. Evol. Microbiol.">
        <title>Complete genome sequence of Corynebacterium casei LMG S-19264T (=DSM 44701T), isolated from a smear-ripened cheese.</title>
        <authorList>
            <consortium name="US DOE Joint Genome Institute (JGI-PGF)"/>
            <person name="Walter F."/>
            <person name="Albersmeier A."/>
            <person name="Kalinowski J."/>
            <person name="Ruckert C."/>
        </authorList>
    </citation>
    <scope>NUCLEOTIDE SEQUENCE</scope>
    <source>
        <strain evidence="9">KCTC 32296</strain>
    </source>
</reference>
<feature type="transmembrane region" description="Helical" evidence="8">
    <location>
        <begin position="320"/>
        <end position="340"/>
    </location>
</feature>
<dbReference type="InterPro" id="IPR000109">
    <property type="entry name" value="POT_fam"/>
</dbReference>
<feature type="transmembrane region" description="Helical" evidence="8">
    <location>
        <begin position="237"/>
        <end position="258"/>
    </location>
</feature>
<reference evidence="9" key="2">
    <citation type="submission" date="2020-09" db="EMBL/GenBank/DDBJ databases">
        <authorList>
            <person name="Sun Q."/>
            <person name="Kim S."/>
        </authorList>
    </citation>
    <scope>NUCLEOTIDE SEQUENCE</scope>
    <source>
        <strain evidence="9">KCTC 32296</strain>
    </source>
</reference>
<evidence type="ECO:0000256" key="5">
    <source>
        <dbReference type="ARBA" id="ARBA00022856"/>
    </source>
</evidence>
<evidence type="ECO:0000313" key="9">
    <source>
        <dbReference type="EMBL" id="GGZ38380.1"/>
    </source>
</evidence>
<dbReference type="PANTHER" id="PTHR23517">
    <property type="entry name" value="RESISTANCE PROTEIN MDTM, PUTATIVE-RELATED-RELATED"/>
    <property type="match status" value="1"/>
</dbReference>
<dbReference type="InterPro" id="IPR050171">
    <property type="entry name" value="MFS_Transporters"/>
</dbReference>
<feature type="transmembrane region" description="Helical" evidence="8">
    <location>
        <begin position="111"/>
        <end position="144"/>
    </location>
</feature>
<keyword evidence="7 8" id="KW-0472">Membrane</keyword>
<feature type="transmembrane region" description="Helical" evidence="8">
    <location>
        <begin position="165"/>
        <end position="184"/>
    </location>
</feature>
<accession>A0A918UVZ8</accession>
<keyword evidence="2" id="KW-0813">Transport</keyword>
<dbReference type="PANTHER" id="PTHR23517:SF15">
    <property type="entry name" value="PROTON-DEPENDENT OLIGOPEPTIDE FAMILY TRANSPORT PROTEIN"/>
    <property type="match status" value="1"/>
</dbReference>
<dbReference type="SUPFAM" id="SSF103473">
    <property type="entry name" value="MFS general substrate transporter"/>
    <property type="match status" value="1"/>
</dbReference>
<evidence type="ECO:0000256" key="3">
    <source>
        <dbReference type="ARBA" id="ARBA00022475"/>
    </source>
</evidence>
<sequence length="448" mass="48403">MTNIATPKDFFGHPKGLTYIAITEAWERFSFYGMQALLVLYMNDRLFQPEVIGGLWGFDGFRAGLEAITGPLSIQALAAQVFGIYVSLVYFGPIVGGLIGDRLLGRTKAVLLGAVFMAAGHFLMAFEAAFLLAVSALIIGAGLLKGNLAAQVGALYPKEDRRRDGGYTIYFTAINVGAFIAPLICGTLGELYGWHYGFGAAGVGMILGIFIYLKGVRHLNDPPLKRDQGEKVRLNGHEWQVVAALLVMILITSLFWTVQSQIWNTYPLWVREHVNLNIGGGLSVPVTWFQSLDSLVVLVLAPMTIAFWKGMSKRGAEPVDLTKVALGCSLFGLACLLLSGGQMLAGADKVSILFPVLFHIVVGLGYLFSAPVALALVSRVAPAAVNAMMIGAYYLGLFIAGITSGWLGRFYEPLQPIGFWALHAGIGLTGAVLFLILHRPLSHYFAKI</sequence>
<protein>
    <submittedName>
        <fullName evidence="9">MFS transporter</fullName>
    </submittedName>
</protein>
<comment type="subcellular location">
    <subcellularLocation>
        <location evidence="1">Cell membrane</location>
        <topology evidence="1">Multi-pass membrane protein</topology>
    </subcellularLocation>
</comment>
<keyword evidence="5" id="KW-0571">Peptide transport</keyword>
<feature type="transmembrane region" description="Helical" evidence="8">
    <location>
        <begin position="288"/>
        <end position="308"/>
    </location>
</feature>
<keyword evidence="5" id="KW-0653">Protein transport</keyword>
<dbReference type="Pfam" id="PF00854">
    <property type="entry name" value="PTR2"/>
    <property type="match status" value="2"/>
</dbReference>
<dbReference type="RefSeq" id="WP_189487297.1">
    <property type="nucleotide sequence ID" value="NZ_BMZB01000003.1"/>
</dbReference>
<feature type="transmembrane region" description="Helical" evidence="8">
    <location>
        <begin position="77"/>
        <end position="99"/>
    </location>
</feature>
<evidence type="ECO:0000256" key="7">
    <source>
        <dbReference type="ARBA" id="ARBA00023136"/>
    </source>
</evidence>
<feature type="transmembrane region" description="Helical" evidence="8">
    <location>
        <begin position="417"/>
        <end position="437"/>
    </location>
</feature>
<keyword evidence="10" id="KW-1185">Reference proteome</keyword>
<dbReference type="PROSITE" id="PS01022">
    <property type="entry name" value="PTR2_1"/>
    <property type="match status" value="1"/>
</dbReference>
<dbReference type="Gene3D" id="1.20.1250.20">
    <property type="entry name" value="MFS general substrate transporter like domains"/>
    <property type="match status" value="2"/>
</dbReference>
<dbReference type="AlphaFoldDB" id="A0A918UVZ8"/>
<evidence type="ECO:0000256" key="1">
    <source>
        <dbReference type="ARBA" id="ARBA00004651"/>
    </source>
</evidence>
<dbReference type="InterPro" id="IPR018456">
    <property type="entry name" value="PTR2_symporter_CS"/>
</dbReference>
<feature type="transmembrane region" description="Helical" evidence="8">
    <location>
        <begin position="390"/>
        <end position="411"/>
    </location>
</feature>
<gene>
    <name evidence="9" type="ORF">GCM10011273_26200</name>
</gene>
<evidence type="ECO:0000256" key="6">
    <source>
        <dbReference type="ARBA" id="ARBA00022989"/>
    </source>
</evidence>
<evidence type="ECO:0000313" key="10">
    <source>
        <dbReference type="Proteomes" id="UP000662572"/>
    </source>
</evidence>
<dbReference type="GO" id="GO:0005886">
    <property type="term" value="C:plasma membrane"/>
    <property type="evidence" value="ECO:0007669"/>
    <property type="project" value="UniProtKB-SubCell"/>
</dbReference>
<keyword evidence="4 8" id="KW-0812">Transmembrane</keyword>
<feature type="transmembrane region" description="Helical" evidence="8">
    <location>
        <begin position="352"/>
        <end position="378"/>
    </location>
</feature>
<dbReference type="Proteomes" id="UP000662572">
    <property type="component" value="Unassembled WGS sequence"/>
</dbReference>
<dbReference type="EMBL" id="BMZB01000003">
    <property type="protein sequence ID" value="GGZ38380.1"/>
    <property type="molecule type" value="Genomic_DNA"/>
</dbReference>
<dbReference type="GO" id="GO:0006857">
    <property type="term" value="P:oligopeptide transport"/>
    <property type="evidence" value="ECO:0007669"/>
    <property type="project" value="InterPro"/>
</dbReference>